<comment type="catalytic activity">
    <reaction evidence="1">
        <text>an S-(2-hydroxyacyl)glutathione + H2O = a 2-hydroxy carboxylate + glutathione + H(+)</text>
        <dbReference type="Rhea" id="RHEA:21864"/>
        <dbReference type="ChEBI" id="CHEBI:15377"/>
        <dbReference type="ChEBI" id="CHEBI:15378"/>
        <dbReference type="ChEBI" id="CHEBI:57925"/>
        <dbReference type="ChEBI" id="CHEBI:58896"/>
        <dbReference type="ChEBI" id="CHEBI:71261"/>
        <dbReference type="EC" id="3.1.2.6"/>
    </reaction>
</comment>
<evidence type="ECO:0000256" key="6">
    <source>
        <dbReference type="ARBA" id="ARBA00022723"/>
    </source>
</evidence>
<evidence type="ECO:0000256" key="5">
    <source>
        <dbReference type="ARBA" id="ARBA00011917"/>
    </source>
</evidence>
<evidence type="ECO:0000313" key="14">
    <source>
        <dbReference type="EMBL" id="JAS65642.1"/>
    </source>
</evidence>
<name>A0A1B6GSK6_9HEMI</name>
<dbReference type="InterPro" id="IPR017782">
    <property type="entry name" value="Hydroxyacylglutathione_Hdrlase"/>
</dbReference>
<evidence type="ECO:0000256" key="4">
    <source>
        <dbReference type="ARBA" id="ARBA00006759"/>
    </source>
</evidence>
<dbReference type="CDD" id="cd07723">
    <property type="entry name" value="hydroxyacylglutathione_hydrolase_MBL-fold"/>
    <property type="match status" value="1"/>
</dbReference>
<sequence>MYNQLVRALPNAVSQGLLATYCRIGAWAAAQRREDKFHSAPRLVVLPGMDVKIIPALQDNYMYLIVDEETKEAAVVDPVEPENVLAELKGRDVKLTKILTTHHHWDHGGGNNKLLKVLPELPVYGGDDRVEGLTTLVEDGDKLFIGNLEVECLHTPCHTKGHICYVVKPKNQSQAVFTGDTLFIAGCGRFFEGTANQMYDNLYRKLGSLPNDTRVFCGHEYTYANLKFASTVDPNNQAVATKLEWSEKMRTERQPTVPSTIGEEKETNPFMRVDTATLQTRSGSTDPIKTMAHIRKEKDNYKNKARESQSRGKKP</sequence>
<dbReference type="Gene3D" id="3.60.15.10">
    <property type="entry name" value="Ribonuclease Z/Hydroxyacylglutathione hydrolase-like"/>
    <property type="match status" value="1"/>
</dbReference>
<feature type="compositionally biased region" description="Basic and acidic residues" evidence="10">
    <location>
        <begin position="294"/>
        <end position="315"/>
    </location>
</feature>
<dbReference type="GO" id="GO:0019243">
    <property type="term" value="P:methylglyoxal catabolic process to D-lactate via S-lactoyl-glutathione"/>
    <property type="evidence" value="ECO:0007669"/>
    <property type="project" value="InterPro"/>
</dbReference>
<keyword evidence="7" id="KW-0378">Hydrolase</keyword>
<evidence type="ECO:0000256" key="10">
    <source>
        <dbReference type="SAM" id="MobiDB-lite"/>
    </source>
</evidence>
<dbReference type="EC" id="3.1.2.6" evidence="5"/>
<dbReference type="PANTHER" id="PTHR11935:SF94">
    <property type="entry name" value="TENZING NORGAY, ISOFORM C"/>
    <property type="match status" value="1"/>
</dbReference>
<dbReference type="Pfam" id="PF16123">
    <property type="entry name" value="HAGH_C"/>
    <property type="match status" value="1"/>
</dbReference>
<evidence type="ECO:0000256" key="7">
    <source>
        <dbReference type="ARBA" id="ARBA00022801"/>
    </source>
</evidence>
<evidence type="ECO:0000313" key="12">
    <source>
        <dbReference type="EMBL" id="JAS43979.1"/>
    </source>
</evidence>
<dbReference type="EMBL" id="GECZ01025790">
    <property type="protein sequence ID" value="JAS43979.1"/>
    <property type="molecule type" value="Transcribed_RNA"/>
</dbReference>
<dbReference type="EMBL" id="GECZ01004127">
    <property type="protein sequence ID" value="JAS65642.1"/>
    <property type="molecule type" value="Transcribed_RNA"/>
</dbReference>
<dbReference type="NCBIfam" id="TIGR03413">
    <property type="entry name" value="GSH_gloB"/>
    <property type="match status" value="1"/>
</dbReference>
<dbReference type="HAMAP" id="MF_01374">
    <property type="entry name" value="Glyoxalase_2"/>
    <property type="match status" value="1"/>
</dbReference>
<protein>
    <recommendedName>
        <fullName evidence="5">hydroxyacylglutathione hydrolase</fullName>
        <ecNumber evidence="5">3.1.2.6</ecNumber>
    </recommendedName>
    <alternativeName>
        <fullName evidence="9">Glyoxalase II</fullName>
    </alternativeName>
</protein>
<dbReference type="Pfam" id="PF00753">
    <property type="entry name" value="Lactamase_B"/>
    <property type="match status" value="1"/>
</dbReference>
<comment type="pathway">
    <text evidence="3">Secondary metabolite metabolism; methylglyoxal degradation; (R)-lactate from methylglyoxal: step 2/2.</text>
</comment>
<feature type="region of interest" description="Disordered" evidence="10">
    <location>
        <begin position="279"/>
        <end position="315"/>
    </location>
</feature>
<dbReference type="PANTHER" id="PTHR11935">
    <property type="entry name" value="BETA LACTAMASE DOMAIN"/>
    <property type="match status" value="1"/>
</dbReference>
<dbReference type="PIRSF" id="PIRSF005457">
    <property type="entry name" value="Glx"/>
    <property type="match status" value="1"/>
</dbReference>
<keyword evidence="8" id="KW-0862">Zinc</keyword>
<gene>
    <name evidence="12" type="ORF">g.19354</name>
    <name evidence="14" type="ORF">g.19355</name>
    <name evidence="13" type="ORF">g.19361</name>
</gene>
<evidence type="ECO:0000256" key="1">
    <source>
        <dbReference type="ARBA" id="ARBA00001623"/>
    </source>
</evidence>
<feature type="domain" description="Metallo-beta-lactamase" evidence="11">
    <location>
        <begin position="59"/>
        <end position="219"/>
    </location>
</feature>
<evidence type="ECO:0000256" key="8">
    <source>
        <dbReference type="ARBA" id="ARBA00022833"/>
    </source>
</evidence>
<comment type="cofactor">
    <cofactor evidence="2">
        <name>Zn(2+)</name>
        <dbReference type="ChEBI" id="CHEBI:29105"/>
    </cofactor>
</comment>
<dbReference type="GO" id="GO:0046872">
    <property type="term" value="F:metal ion binding"/>
    <property type="evidence" value="ECO:0007669"/>
    <property type="project" value="UniProtKB-KW"/>
</dbReference>
<dbReference type="GO" id="GO:0004416">
    <property type="term" value="F:hydroxyacylglutathione hydrolase activity"/>
    <property type="evidence" value="ECO:0007669"/>
    <property type="project" value="UniProtKB-EC"/>
</dbReference>
<dbReference type="SMART" id="SM00849">
    <property type="entry name" value="Lactamase_B"/>
    <property type="match status" value="1"/>
</dbReference>
<dbReference type="GO" id="GO:0031123">
    <property type="term" value="P:RNA 3'-end processing"/>
    <property type="evidence" value="ECO:0007669"/>
    <property type="project" value="UniProtKB-ARBA"/>
</dbReference>
<proteinExistence type="inferred from homology"/>
<reference evidence="13" key="1">
    <citation type="submission" date="2015-11" db="EMBL/GenBank/DDBJ databases">
        <title>De novo transcriptome assembly of four potential Pierce s Disease insect vectors from Arizona vineyards.</title>
        <authorList>
            <person name="Tassone E.E."/>
        </authorList>
    </citation>
    <scope>NUCLEOTIDE SEQUENCE</scope>
</reference>
<dbReference type="InterPro" id="IPR035680">
    <property type="entry name" value="Clx_II_MBL"/>
</dbReference>
<accession>A0A1B6GSK6</accession>
<evidence type="ECO:0000256" key="3">
    <source>
        <dbReference type="ARBA" id="ARBA00004963"/>
    </source>
</evidence>
<dbReference type="FunFam" id="3.60.15.10:FF:000019">
    <property type="entry name" value="Hydroxyacylglutathione hydrolase, mitochondrial"/>
    <property type="match status" value="1"/>
</dbReference>
<keyword evidence="6" id="KW-0479">Metal-binding</keyword>
<evidence type="ECO:0000256" key="2">
    <source>
        <dbReference type="ARBA" id="ARBA00001947"/>
    </source>
</evidence>
<evidence type="ECO:0000313" key="13">
    <source>
        <dbReference type="EMBL" id="JAS65397.1"/>
    </source>
</evidence>
<dbReference type="InterPro" id="IPR001279">
    <property type="entry name" value="Metallo-B-lactamas"/>
</dbReference>
<comment type="similarity">
    <text evidence="4">Belongs to the metallo-beta-lactamase superfamily. Glyoxalase II family.</text>
</comment>
<dbReference type="EMBL" id="GECZ01004372">
    <property type="protein sequence ID" value="JAS65397.1"/>
    <property type="molecule type" value="Transcribed_RNA"/>
</dbReference>
<dbReference type="InterPro" id="IPR036866">
    <property type="entry name" value="RibonucZ/Hydroxyglut_hydro"/>
</dbReference>
<dbReference type="AlphaFoldDB" id="A0A1B6GSK6"/>
<evidence type="ECO:0000256" key="9">
    <source>
        <dbReference type="ARBA" id="ARBA00031044"/>
    </source>
</evidence>
<organism evidence="13">
    <name type="scientific">Cuerna arida</name>
    <dbReference type="NCBI Taxonomy" id="1464854"/>
    <lineage>
        <taxon>Eukaryota</taxon>
        <taxon>Metazoa</taxon>
        <taxon>Ecdysozoa</taxon>
        <taxon>Arthropoda</taxon>
        <taxon>Hexapoda</taxon>
        <taxon>Insecta</taxon>
        <taxon>Pterygota</taxon>
        <taxon>Neoptera</taxon>
        <taxon>Paraneoptera</taxon>
        <taxon>Hemiptera</taxon>
        <taxon>Auchenorrhyncha</taxon>
        <taxon>Membracoidea</taxon>
        <taxon>Cicadellidae</taxon>
        <taxon>Cicadellinae</taxon>
        <taxon>Proconiini</taxon>
        <taxon>Cuerna</taxon>
    </lineage>
</organism>
<dbReference type="InterPro" id="IPR032282">
    <property type="entry name" value="HAGH_C"/>
</dbReference>
<evidence type="ECO:0000259" key="11">
    <source>
        <dbReference type="SMART" id="SM00849"/>
    </source>
</evidence>
<dbReference type="SUPFAM" id="SSF56281">
    <property type="entry name" value="Metallo-hydrolase/oxidoreductase"/>
    <property type="match status" value="1"/>
</dbReference>